<dbReference type="PANTHER" id="PTHR31301">
    <property type="entry name" value="LOB DOMAIN-CONTAINING PROTEIN 4-RELATED"/>
    <property type="match status" value="1"/>
</dbReference>
<proteinExistence type="inferred from homology"/>
<dbReference type="Pfam" id="PF03195">
    <property type="entry name" value="LOB"/>
    <property type="match status" value="1"/>
</dbReference>
<evidence type="ECO:0000313" key="3">
    <source>
        <dbReference type="EMBL" id="KAL1197105.1"/>
    </source>
</evidence>
<evidence type="ECO:0000256" key="1">
    <source>
        <dbReference type="ARBA" id="ARBA00005474"/>
    </source>
</evidence>
<gene>
    <name evidence="3" type="ORF">V5N11_001986</name>
</gene>
<sequence length="170" mass="18651">MNPTSCSACKVMKRECTLGCILKPHFPSTKTGIFECLHTVFGGDNVFKILSNLQPFQRENAVIALCYQAEARVRDPISGYYGRLLKYQNDVKILDEQIKRARSELASIIGPDRVPPYPNNLLPTHNSLLSDIDGRHGNAGASTSVGPSMALGSTSAIREKLPPLQNQNQP</sequence>
<reference evidence="3 4" key="1">
    <citation type="submission" date="2024-04" db="EMBL/GenBank/DDBJ databases">
        <title>Genome assembly C_amara_ONT_v2.</title>
        <authorList>
            <person name="Yant L."/>
            <person name="Moore C."/>
            <person name="Slenker M."/>
        </authorList>
    </citation>
    <scope>NUCLEOTIDE SEQUENCE [LARGE SCALE GENOMIC DNA]</scope>
    <source>
        <tissue evidence="3">Leaf</tissue>
    </source>
</reference>
<feature type="domain" description="LOB" evidence="2">
    <location>
        <begin position="4"/>
        <end position="105"/>
    </location>
</feature>
<protein>
    <submittedName>
        <fullName evidence="3">LOB domain-containing protein 35</fullName>
    </submittedName>
</protein>
<dbReference type="PROSITE" id="PS50891">
    <property type="entry name" value="LOB"/>
    <property type="match status" value="1"/>
</dbReference>
<accession>A0ABD0ZR40</accession>
<dbReference type="InterPro" id="IPR004883">
    <property type="entry name" value="LOB"/>
</dbReference>
<dbReference type="EMBL" id="JBANAX010000695">
    <property type="protein sequence ID" value="KAL1197105.1"/>
    <property type="molecule type" value="Genomic_DNA"/>
</dbReference>
<evidence type="ECO:0000313" key="4">
    <source>
        <dbReference type="Proteomes" id="UP001558713"/>
    </source>
</evidence>
<evidence type="ECO:0000259" key="2">
    <source>
        <dbReference type="PROSITE" id="PS50891"/>
    </source>
</evidence>
<name>A0ABD0ZR40_CARAN</name>
<comment type="similarity">
    <text evidence="1">Belongs to the LOB domain-containing protein family.</text>
</comment>
<comment type="caution">
    <text evidence="3">The sequence shown here is derived from an EMBL/GenBank/DDBJ whole genome shotgun (WGS) entry which is preliminary data.</text>
</comment>
<dbReference type="PANTHER" id="PTHR31301:SF68">
    <property type="entry name" value="LOB DOMAIN-CONTAINING PROTEIN 32-RELATED"/>
    <property type="match status" value="1"/>
</dbReference>
<organism evidence="3 4">
    <name type="scientific">Cardamine amara subsp. amara</name>
    <dbReference type="NCBI Taxonomy" id="228776"/>
    <lineage>
        <taxon>Eukaryota</taxon>
        <taxon>Viridiplantae</taxon>
        <taxon>Streptophyta</taxon>
        <taxon>Embryophyta</taxon>
        <taxon>Tracheophyta</taxon>
        <taxon>Spermatophyta</taxon>
        <taxon>Magnoliopsida</taxon>
        <taxon>eudicotyledons</taxon>
        <taxon>Gunneridae</taxon>
        <taxon>Pentapetalae</taxon>
        <taxon>rosids</taxon>
        <taxon>malvids</taxon>
        <taxon>Brassicales</taxon>
        <taxon>Brassicaceae</taxon>
        <taxon>Cardamineae</taxon>
        <taxon>Cardamine</taxon>
    </lineage>
</organism>
<dbReference type="Proteomes" id="UP001558713">
    <property type="component" value="Unassembled WGS sequence"/>
</dbReference>
<keyword evidence="4" id="KW-1185">Reference proteome</keyword>
<dbReference type="AlphaFoldDB" id="A0ABD0ZR40"/>